<evidence type="ECO:0000313" key="3">
    <source>
        <dbReference type="Proteomes" id="UP000295247"/>
    </source>
</evidence>
<evidence type="ECO:0000313" key="2">
    <source>
        <dbReference type="EMBL" id="TCW34321.1"/>
    </source>
</evidence>
<protein>
    <submittedName>
        <fullName evidence="2">Uncharacterized protein</fullName>
    </submittedName>
</protein>
<reference evidence="2 3" key="1">
    <citation type="submission" date="2019-03" db="EMBL/GenBank/DDBJ databases">
        <title>Genomic Encyclopedia of Type Strains, Phase IV (KMG-IV): sequencing the most valuable type-strain genomes for metagenomic binning, comparative biology and taxonomic classification.</title>
        <authorList>
            <person name="Goeker M."/>
        </authorList>
    </citation>
    <scope>NUCLEOTIDE SEQUENCE [LARGE SCALE GENOMIC DNA]</scope>
    <source>
        <strain evidence="2 3">DSM 203</strain>
    </source>
</reference>
<dbReference type="EMBL" id="SMDC01000011">
    <property type="protein sequence ID" value="TCW34321.1"/>
    <property type="molecule type" value="Genomic_DNA"/>
</dbReference>
<keyword evidence="1" id="KW-0732">Signal</keyword>
<comment type="caution">
    <text evidence="2">The sequence shown here is derived from an EMBL/GenBank/DDBJ whole genome shotgun (WGS) entry which is preliminary data.</text>
</comment>
<name>A0A4R4A6A3_MARGR</name>
<evidence type="ECO:0000256" key="1">
    <source>
        <dbReference type="SAM" id="SignalP"/>
    </source>
</evidence>
<organism evidence="2 3">
    <name type="scientific">Marichromatium gracile</name>
    <name type="common">Chromatium gracile</name>
    <dbReference type="NCBI Taxonomy" id="1048"/>
    <lineage>
        <taxon>Bacteria</taxon>
        <taxon>Pseudomonadati</taxon>
        <taxon>Pseudomonadota</taxon>
        <taxon>Gammaproteobacteria</taxon>
        <taxon>Chromatiales</taxon>
        <taxon>Chromatiaceae</taxon>
        <taxon>Marichromatium</taxon>
    </lineage>
</organism>
<feature type="chain" id="PRO_5020198429" evidence="1">
    <location>
        <begin position="23"/>
        <end position="203"/>
    </location>
</feature>
<gene>
    <name evidence="2" type="ORF">EDC29_11136</name>
</gene>
<dbReference type="RefSeq" id="WP_123142382.1">
    <property type="nucleotide sequence ID" value="NZ_NRRH01000010.1"/>
</dbReference>
<sequence length="203" mass="21599">MKQTSPLYAALLALGLPLTASAAADPVIEQIEAAETAYEDGALRGAIGHLEAAIAEVQEKISAGLLELLPEPLSGWQADEAVAESGGMASMITGTHLSRRYYREDGSDLTLSLMADSPMMPMLTMALSMPMMMQGNPELKPYALAGHRGMVEHASGTRDYEITLMVGSRLVVQAQGTGLDDKGALEDYLKQLDFDAIEEALGN</sequence>
<dbReference type="AlphaFoldDB" id="A0A4R4A6A3"/>
<dbReference type="Proteomes" id="UP000295247">
    <property type="component" value="Unassembled WGS sequence"/>
</dbReference>
<accession>A0A4R4A6A3</accession>
<proteinExistence type="predicted"/>
<feature type="signal peptide" evidence="1">
    <location>
        <begin position="1"/>
        <end position="22"/>
    </location>
</feature>